<keyword evidence="2" id="KW-0805">Transcription regulation</keyword>
<evidence type="ECO:0000259" key="5">
    <source>
        <dbReference type="PROSITE" id="PS50931"/>
    </source>
</evidence>
<comment type="similarity">
    <text evidence="1">Belongs to the LysR transcriptional regulatory family.</text>
</comment>
<evidence type="ECO:0000256" key="2">
    <source>
        <dbReference type="ARBA" id="ARBA00023015"/>
    </source>
</evidence>
<evidence type="ECO:0000313" key="6">
    <source>
        <dbReference type="EMBL" id="MBT9431023.1"/>
    </source>
</evidence>
<organism evidence="6 7">
    <name type="scientific">Candidatus Sodalis endolongispinus</name>
    <dbReference type="NCBI Taxonomy" id="2812662"/>
    <lineage>
        <taxon>Bacteria</taxon>
        <taxon>Pseudomonadati</taxon>
        <taxon>Pseudomonadota</taxon>
        <taxon>Gammaproteobacteria</taxon>
        <taxon>Enterobacterales</taxon>
        <taxon>Bruguierivoracaceae</taxon>
        <taxon>Sodalis</taxon>
    </lineage>
</organism>
<dbReference type="InterPro" id="IPR036390">
    <property type="entry name" value="WH_DNA-bd_sf"/>
</dbReference>
<keyword evidence="7" id="KW-1185">Reference proteome</keyword>
<reference evidence="6 7" key="1">
    <citation type="journal article" date="2021" name="Genome Biol. Evol.">
        <title>The evolution of interdependence in a four-way mealybug symbiosis.</title>
        <authorList>
            <person name="Garber A.I."/>
            <person name="Kupper M."/>
            <person name="Laetsch D.R."/>
            <person name="Weldon S.R."/>
            <person name="Ladinsky M.S."/>
            <person name="Bjorkman P.J."/>
            <person name="McCutcheon J.P."/>
        </authorList>
    </citation>
    <scope>NUCLEOTIDE SEQUENCE [LARGE SCALE GENOMIC DNA]</scope>
    <source>
        <strain evidence="6">SOD</strain>
    </source>
</reference>
<feature type="domain" description="HTH lysR-type" evidence="5">
    <location>
        <begin position="1"/>
        <end position="58"/>
    </location>
</feature>
<dbReference type="InterPro" id="IPR036388">
    <property type="entry name" value="WH-like_DNA-bd_sf"/>
</dbReference>
<dbReference type="SUPFAM" id="SSF46785">
    <property type="entry name" value="Winged helix' DNA-binding domain"/>
    <property type="match status" value="1"/>
</dbReference>
<dbReference type="Gene3D" id="3.40.190.10">
    <property type="entry name" value="Periplasmic binding protein-like II"/>
    <property type="match status" value="2"/>
</dbReference>
<keyword evidence="4" id="KW-0804">Transcription</keyword>
<dbReference type="PANTHER" id="PTHR30346:SF0">
    <property type="entry name" value="HCA OPERON TRANSCRIPTIONAL ACTIVATOR HCAR"/>
    <property type="match status" value="1"/>
</dbReference>
<dbReference type="SUPFAM" id="SSF53850">
    <property type="entry name" value="Periplasmic binding protein-like II"/>
    <property type="match status" value="1"/>
</dbReference>
<evidence type="ECO:0000256" key="1">
    <source>
        <dbReference type="ARBA" id="ARBA00009437"/>
    </source>
</evidence>
<accession>A0ABS5Y7Q7</accession>
<sequence>MDQKSLTSFVVLAEELQFSRAAKRLYVTQSALSQQIARLEKQLWVELFERTKRSVRLSECGHVFLPEAQKVINDMATAAETARRAARGQVGKIAIAYVDAAPFSLLSPLVMHFRKTFPDVELVLHEMTSAEQFDALQDDRIDIGLLLPLYEAEWMRSATLLREPYVVAMHEAHDLAAQPEIHIRALIQEKFLFTSKQKAKYIYSNWDAIFARHGMLPIVVQEVNQLHALLSLVVAGMGMAFLPLSVAQNNNHGVVYRPIGGIDSPSAQLNIAWRDGRNNTLIGHFIHTARQVSARFKGEKESLTAR</sequence>
<dbReference type="CDD" id="cd08414">
    <property type="entry name" value="PBP2_LTTR_aromatics_like"/>
    <property type="match status" value="1"/>
</dbReference>
<evidence type="ECO:0000256" key="3">
    <source>
        <dbReference type="ARBA" id="ARBA00023125"/>
    </source>
</evidence>
<dbReference type="PANTHER" id="PTHR30346">
    <property type="entry name" value="TRANSCRIPTIONAL DUAL REGULATOR HCAR-RELATED"/>
    <property type="match status" value="1"/>
</dbReference>
<dbReference type="PRINTS" id="PR00039">
    <property type="entry name" value="HTHLYSR"/>
</dbReference>
<keyword evidence="3" id="KW-0238">DNA-binding</keyword>
<evidence type="ECO:0000256" key="4">
    <source>
        <dbReference type="ARBA" id="ARBA00023163"/>
    </source>
</evidence>
<dbReference type="RefSeq" id="WP_215668208.1">
    <property type="nucleotide sequence ID" value="NZ_JAFJYC010000001.1"/>
</dbReference>
<dbReference type="Pfam" id="PF03466">
    <property type="entry name" value="LysR_substrate"/>
    <property type="match status" value="1"/>
</dbReference>
<protein>
    <submittedName>
        <fullName evidence="6">LysR family transcriptional regulator</fullName>
    </submittedName>
</protein>
<gene>
    <name evidence="6" type="ORF">JZM24_00465</name>
</gene>
<dbReference type="Gene3D" id="1.10.10.10">
    <property type="entry name" value="Winged helix-like DNA-binding domain superfamily/Winged helix DNA-binding domain"/>
    <property type="match status" value="1"/>
</dbReference>
<dbReference type="PROSITE" id="PS50931">
    <property type="entry name" value="HTH_LYSR"/>
    <property type="match status" value="1"/>
</dbReference>
<dbReference type="InterPro" id="IPR005119">
    <property type="entry name" value="LysR_subst-bd"/>
</dbReference>
<proteinExistence type="inferred from homology"/>
<dbReference type="Proteomes" id="UP000811282">
    <property type="component" value="Unassembled WGS sequence"/>
</dbReference>
<dbReference type="Pfam" id="PF00126">
    <property type="entry name" value="HTH_1"/>
    <property type="match status" value="1"/>
</dbReference>
<dbReference type="InterPro" id="IPR000847">
    <property type="entry name" value="LysR_HTH_N"/>
</dbReference>
<evidence type="ECO:0000313" key="7">
    <source>
        <dbReference type="Proteomes" id="UP000811282"/>
    </source>
</evidence>
<dbReference type="EMBL" id="JAFJYC010000001">
    <property type="protein sequence ID" value="MBT9431023.1"/>
    <property type="molecule type" value="Genomic_DNA"/>
</dbReference>
<comment type="caution">
    <text evidence="6">The sequence shown here is derived from an EMBL/GenBank/DDBJ whole genome shotgun (WGS) entry which is preliminary data.</text>
</comment>
<name>A0ABS5Y7Q7_9GAMM</name>